<name>A0A075M089_9CAUD</name>
<protein>
    <submittedName>
        <fullName evidence="1">Uncharacterized protein</fullName>
    </submittedName>
</protein>
<evidence type="ECO:0000313" key="1">
    <source>
        <dbReference type="EMBL" id="AIF72009.1"/>
    </source>
</evidence>
<accession>A0A075M089</accession>
<reference evidence="2" key="1">
    <citation type="submission" date="2014-09" db="EMBL/GenBank/DDBJ databases">
        <title>Genomic characterization and comparison of seven Myoviridae bacteriophage infecting Bacillus thuringiensis.</title>
        <authorList>
            <person name="Sauder A.B."/>
            <person name="McKenzie Q.R."/>
            <person name="Temple L.M."/>
            <person name="Alexis B.K."/>
            <person name="Al-Atrache Z."/>
            <person name="Lewis L.O."/>
            <person name="Loesser-Casey K.E."/>
            <person name="Mitchell K.J."/>
        </authorList>
    </citation>
    <scope>NUCLEOTIDE SEQUENCE [LARGE SCALE GENOMIC DNA]</scope>
</reference>
<reference evidence="1 2" key="2">
    <citation type="journal article" date="2016" name="Virology (Lond)">
        <title>Genomic characterization and comparison of seven Myoviridae bacteriophage infecting Bacillus thuringiensis.</title>
        <authorList>
            <person name="Sauder A.B."/>
            <person name="Quinn M.R."/>
            <person name="Brouillette A."/>
            <person name="Caruso S."/>
            <person name="Cresawn S."/>
            <person name="Erill I."/>
            <person name="Lewis L."/>
            <person name="Loesser-Casey K."/>
            <person name="Pate M."/>
            <person name="Scott C."/>
            <person name="Stockwell S."/>
            <person name="Temple L."/>
        </authorList>
    </citation>
    <scope>NUCLEOTIDE SEQUENCE [LARGE SCALE GENOMIC DNA]</scope>
</reference>
<evidence type="ECO:0000313" key="2">
    <source>
        <dbReference type="Proteomes" id="UP000028561"/>
    </source>
</evidence>
<dbReference type="KEGG" id="vg:20283120"/>
<organism evidence="1 2">
    <name type="scientific">Bacillus phage Riley</name>
    <dbReference type="NCBI Taxonomy" id="1486662"/>
    <lineage>
        <taxon>Viruses</taxon>
        <taxon>Duplodnaviria</taxon>
        <taxon>Heunggongvirae</taxon>
        <taxon>Uroviricota</taxon>
        <taxon>Caudoviricetes</taxon>
        <taxon>Herelleviridae</taxon>
        <taxon>Bastillevirinae</taxon>
        <taxon>Bequatrovirus</taxon>
        <taxon>Bequatrovirus riley</taxon>
    </lineage>
</organism>
<dbReference type="Proteomes" id="UP000028561">
    <property type="component" value="Segment"/>
</dbReference>
<dbReference type="GeneID" id="20283120"/>
<proteinExistence type="predicted"/>
<dbReference type="RefSeq" id="YP_009055898.1">
    <property type="nucleotide sequence ID" value="NC_024788.1"/>
</dbReference>
<keyword evidence="2" id="KW-1185">Reference proteome</keyword>
<dbReference type="EMBL" id="KJ489402">
    <property type="protein sequence ID" value="AIF72009.1"/>
    <property type="molecule type" value="Genomic_DNA"/>
</dbReference>
<sequence length="252" mass="29663">MSRKRILNVYNTDRSKNVNLTTAQKEGDAIKVTRLNEEELEATMTELENKSELFPVRDDNKYLVFKQKYGNDTLQDKIFKHGGFVQYYSTGKAPVPVITSLAQVPQSEIIYACQKEHTLEDVKNVQLSSMATSVVIDVPIVLPDINVYDYLFSLYPLRYHVDKVRVSFPALAKEEIQDRHKKYYRLRNGKYYMKPEYKYECFCHLQDPLSTWKMNIWLVCDDERDKKKVDELIEKDNKKFKYTNHVSLMEGC</sequence>